<dbReference type="RefSeq" id="WP_377188124.1">
    <property type="nucleotide sequence ID" value="NZ_JBHUPD010000003.1"/>
</dbReference>
<keyword evidence="1" id="KW-0472">Membrane</keyword>
<sequence>MEEPVKNPQKKFTASLVINGSMTIYALCTFISALNKGELWRILVSGTGLLFFAAALVVIVVNMRKLRKEQKLEA</sequence>
<keyword evidence="1" id="KW-1133">Transmembrane helix</keyword>
<evidence type="ECO:0000313" key="2">
    <source>
        <dbReference type="EMBL" id="MFD2874106.1"/>
    </source>
</evidence>
<comment type="caution">
    <text evidence="2">The sequence shown here is derived from an EMBL/GenBank/DDBJ whole genome shotgun (WGS) entry which is preliminary data.</text>
</comment>
<gene>
    <name evidence="2" type="ORF">ACFS5N_16610</name>
</gene>
<keyword evidence="1" id="KW-0812">Transmembrane</keyword>
<accession>A0ABW5YFQ2</accession>
<evidence type="ECO:0000256" key="1">
    <source>
        <dbReference type="SAM" id="Phobius"/>
    </source>
</evidence>
<protein>
    <submittedName>
        <fullName evidence="2">Uncharacterized protein</fullName>
    </submittedName>
</protein>
<name>A0ABW5YFQ2_9SPHI</name>
<evidence type="ECO:0000313" key="3">
    <source>
        <dbReference type="Proteomes" id="UP001597557"/>
    </source>
</evidence>
<keyword evidence="3" id="KW-1185">Reference proteome</keyword>
<organism evidence="2 3">
    <name type="scientific">Mucilaginibacter ximonensis</name>
    <dbReference type="NCBI Taxonomy" id="538021"/>
    <lineage>
        <taxon>Bacteria</taxon>
        <taxon>Pseudomonadati</taxon>
        <taxon>Bacteroidota</taxon>
        <taxon>Sphingobacteriia</taxon>
        <taxon>Sphingobacteriales</taxon>
        <taxon>Sphingobacteriaceae</taxon>
        <taxon>Mucilaginibacter</taxon>
    </lineage>
</organism>
<proteinExistence type="predicted"/>
<feature type="transmembrane region" description="Helical" evidence="1">
    <location>
        <begin position="39"/>
        <end position="61"/>
    </location>
</feature>
<feature type="transmembrane region" description="Helical" evidence="1">
    <location>
        <begin position="12"/>
        <end position="33"/>
    </location>
</feature>
<dbReference type="Proteomes" id="UP001597557">
    <property type="component" value="Unassembled WGS sequence"/>
</dbReference>
<reference evidence="3" key="1">
    <citation type="journal article" date="2019" name="Int. J. Syst. Evol. Microbiol.">
        <title>The Global Catalogue of Microorganisms (GCM) 10K type strain sequencing project: providing services to taxonomists for standard genome sequencing and annotation.</title>
        <authorList>
            <consortium name="The Broad Institute Genomics Platform"/>
            <consortium name="The Broad Institute Genome Sequencing Center for Infectious Disease"/>
            <person name="Wu L."/>
            <person name="Ma J."/>
        </authorList>
    </citation>
    <scope>NUCLEOTIDE SEQUENCE [LARGE SCALE GENOMIC DNA]</scope>
    <source>
        <strain evidence="3">KCTC 22437</strain>
    </source>
</reference>
<dbReference type="EMBL" id="JBHUPD010000003">
    <property type="protein sequence ID" value="MFD2874106.1"/>
    <property type="molecule type" value="Genomic_DNA"/>
</dbReference>